<feature type="compositionally biased region" description="Basic residues" evidence="1">
    <location>
        <begin position="67"/>
        <end position="83"/>
    </location>
</feature>
<feature type="compositionally biased region" description="Low complexity" evidence="1">
    <location>
        <begin position="52"/>
        <end position="66"/>
    </location>
</feature>
<dbReference type="EMBL" id="HBEK01000774">
    <property type="protein sequence ID" value="CAD8390169.1"/>
    <property type="molecule type" value="Transcribed_RNA"/>
</dbReference>
<proteinExistence type="predicted"/>
<sequence>MHCCGKVLANKSREHRIGHFQEEEKLRKAEIEGRTTNNKQQTMEAQKYTPETTIDSDTVSTTSSGTKGRRSFTRIGKVFRRKAKSESSSRRSPQKELRRDLNYYHEDSPDYELNQQMWVYGSALITPF</sequence>
<feature type="compositionally biased region" description="Polar residues" evidence="1">
    <location>
        <begin position="34"/>
        <end position="44"/>
    </location>
</feature>
<dbReference type="AlphaFoldDB" id="A0A7S0BEM2"/>
<protein>
    <submittedName>
        <fullName evidence="2">Uncharacterized protein</fullName>
    </submittedName>
</protein>
<name>A0A7S0BEM2_9RHOD</name>
<evidence type="ECO:0000313" key="2">
    <source>
        <dbReference type="EMBL" id="CAD8390169.1"/>
    </source>
</evidence>
<reference evidence="2" key="1">
    <citation type="submission" date="2021-01" db="EMBL/GenBank/DDBJ databases">
        <authorList>
            <person name="Corre E."/>
            <person name="Pelletier E."/>
            <person name="Niang G."/>
            <person name="Scheremetjew M."/>
            <person name="Finn R."/>
            <person name="Kale V."/>
            <person name="Holt S."/>
            <person name="Cochrane G."/>
            <person name="Meng A."/>
            <person name="Brown T."/>
            <person name="Cohen L."/>
        </authorList>
    </citation>
    <scope>NUCLEOTIDE SEQUENCE</scope>
    <source>
        <strain evidence="2">UTEX LB 2760</strain>
    </source>
</reference>
<gene>
    <name evidence="2" type="ORF">RMAR0315_LOCUS439</name>
</gene>
<accession>A0A7S0BEM2</accession>
<organism evidence="2">
    <name type="scientific">Rhodosorus marinus</name>
    <dbReference type="NCBI Taxonomy" id="101924"/>
    <lineage>
        <taxon>Eukaryota</taxon>
        <taxon>Rhodophyta</taxon>
        <taxon>Stylonematophyceae</taxon>
        <taxon>Stylonematales</taxon>
        <taxon>Stylonemataceae</taxon>
        <taxon>Rhodosorus</taxon>
    </lineage>
</organism>
<feature type="compositionally biased region" description="Basic and acidic residues" evidence="1">
    <location>
        <begin position="84"/>
        <end position="103"/>
    </location>
</feature>
<evidence type="ECO:0000256" key="1">
    <source>
        <dbReference type="SAM" id="MobiDB-lite"/>
    </source>
</evidence>
<feature type="region of interest" description="Disordered" evidence="1">
    <location>
        <begin position="32"/>
        <end position="103"/>
    </location>
</feature>